<feature type="transmembrane region" description="Helical" evidence="6">
    <location>
        <begin position="64"/>
        <end position="85"/>
    </location>
</feature>
<organism evidence="8 9">
    <name type="scientific">Aliikangiella coralliicola</name>
    <dbReference type="NCBI Taxonomy" id="2592383"/>
    <lineage>
        <taxon>Bacteria</taxon>
        <taxon>Pseudomonadati</taxon>
        <taxon>Pseudomonadota</taxon>
        <taxon>Gammaproteobacteria</taxon>
        <taxon>Oceanospirillales</taxon>
        <taxon>Pleioneaceae</taxon>
        <taxon>Aliikangiella</taxon>
    </lineage>
</organism>
<evidence type="ECO:0000256" key="5">
    <source>
        <dbReference type="ARBA" id="ARBA00023136"/>
    </source>
</evidence>
<keyword evidence="5 6" id="KW-0472">Membrane</keyword>
<dbReference type="SUPFAM" id="SSF103481">
    <property type="entry name" value="Multidrug resistance efflux transporter EmrE"/>
    <property type="match status" value="2"/>
</dbReference>
<feature type="transmembrane region" description="Helical" evidence="6">
    <location>
        <begin position="7"/>
        <end position="27"/>
    </location>
</feature>
<feature type="transmembrane region" description="Helical" evidence="6">
    <location>
        <begin position="33"/>
        <end position="52"/>
    </location>
</feature>
<comment type="caution">
    <text evidence="8">The sequence shown here is derived from an EMBL/GenBank/DDBJ whole genome shotgun (WGS) entry which is preliminary data.</text>
</comment>
<feature type="transmembrane region" description="Helical" evidence="6">
    <location>
        <begin position="207"/>
        <end position="229"/>
    </location>
</feature>
<feature type="transmembrane region" description="Helical" evidence="6">
    <location>
        <begin position="91"/>
        <end position="113"/>
    </location>
</feature>
<dbReference type="InterPro" id="IPR050638">
    <property type="entry name" value="AA-Vitamin_Transporters"/>
</dbReference>
<dbReference type="OrthoDB" id="9810556at2"/>
<evidence type="ECO:0000256" key="6">
    <source>
        <dbReference type="SAM" id="Phobius"/>
    </source>
</evidence>
<evidence type="ECO:0000259" key="7">
    <source>
        <dbReference type="Pfam" id="PF00892"/>
    </source>
</evidence>
<evidence type="ECO:0000256" key="3">
    <source>
        <dbReference type="ARBA" id="ARBA00022692"/>
    </source>
</evidence>
<feature type="transmembrane region" description="Helical" evidence="6">
    <location>
        <begin position="120"/>
        <end position="137"/>
    </location>
</feature>
<proteinExistence type="inferred from homology"/>
<keyword evidence="4 6" id="KW-1133">Transmembrane helix</keyword>
<feature type="domain" description="EamA" evidence="7">
    <location>
        <begin position="9"/>
        <end position="136"/>
    </location>
</feature>
<gene>
    <name evidence="8" type="ORF">FLL46_21205</name>
</gene>
<dbReference type="RefSeq" id="WP_142933463.1">
    <property type="nucleotide sequence ID" value="NZ_ML660169.1"/>
</dbReference>
<dbReference type="PANTHER" id="PTHR32322">
    <property type="entry name" value="INNER MEMBRANE TRANSPORTER"/>
    <property type="match status" value="1"/>
</dbReference>
<feature type="transmembrane region" description="Helical" evidence="6">
    <location>
        <begin position="149"/>
        <end position="167"/>
    </location>
</feature>
<sequence length="297" mass="31896">MNNRNIFDLILLAALWGASFLFMRVSVPEFGAVPMMMVRVALAGLFLLPFVWWKKRQQVMIEKVVPISIVGIFNSAIPFSLIAYSTLYVTAGFASVLNAATPMCAAVIAYLWLNQRLTRSAVIGLFIGLVGVVLLVWDKIGFSGDESTFAILAGLGGAFFYGIAANYSKKRLAGVDALAITTGSQISAAIFLLPMAVAWWPAQMPSIASWINVVVLAIVCTGFAQILYFRLIDQAGAANATTVTFLIPVFGMVWGGLFLDEIVTLDTLLACAVILAGTGLTTGFLKLPLKKKAVNKA</sequence>
<evidence type="ECO:0000313" key="8">
    <source>
        <dbReference type="EMBL" id="TQV84916.1"/>
    </source>
</evidence>
<keyword evidence="9" id="KW-1185">Reference proteome</keyword>
<reference evidence="8 9" key="1">
    <citation type="submission" date="2019-07" db="EMBL/GenBank/DDBJ databases">
        <title>Draft genome for Aliikangiella sp. M105.</title>
        <authorList>
            <person name="Wang G."/>
        </authorList>
    </citation>
    <scope>NUCLEOTIDE SEQUENCE [LARGE SCALE GENOMIC DNA]</scope>
    <source>
        <strain evidence="8 9">M105</strain>
    </source>
</reference>
<dbReference type="EMBL" id="VIKS01000013">
    <property type="protein sequence ID" value="TQV84916.1"/>
    <property type="molecule type" value="Genomic_DNA"/>
</dbReference>
<dbReference type="PANTHER" id="PTHR32322:SF2">
    <property type="entry name" value="EAMA DOMAIN-CONTAINING PROTEIN"/>
    <property type="match status" value="1"/>
</dbReference>
<dbReference type="Proteomes" id="UP000315439">
    <property type="component" value="Unassembled WGS sequence"/>
</dbReference>
<dbReference type="InterPro" id="IPR037185">
    <property type="entry name" value="EmrE-like"/>
</dbReference>
<keyword evidence="3 6" id="KW-0812">Transmembrane</keyword>
<evidence type="ECO:0000313" key="9">
    <source>
        <dbReference type="Proteomes" id="UP000315439"/>
    </source>
</evidence>
<dbReference type="Pfam" id="PF00892">
    <property type="entry name" value="EamA"/>
    <property type="match status" value="2"/>
</dbReference>
<protein>
    <submittedName>
        <fullName evidence="8">DMT family transporter</fullName>
    </submittedName>
</protein>
<dbReference type="GO" id="GO:0016020">
    <property type="term" value="C:membrane"/>
    <property type="evidence" value="ECO:0007669"/>
    <property type="project" value="UniProtKB-SubCell"/>
</dbReference>
<name>A0A545U629_9GAMM</name>
<comment type="similarity">
    <text evidence="2">Belongs to the EamA transporter family.</text>
</comment>
<feature type="domain" description="EamA" evidence="7">
    <location>
        <begin position="149"/>
        <end position="281"/>
    </location>
</feature>
<feature type="transmembrane region" description="Helical" evidence="6">
    <location>
        <begin position="267"/>
        <end position="287"/>
    </location>
</feature>
<evidence type="ECO:0000256" key="1">
    <source>
        <dbReference type="ARBA" id="ARBA00004141"/>
    </source>
</evidence>
<evidence type="ECO:0000256" key="4">
    <source>
        <dbReference type="ARBA" id="ARBA00022989"/>
    </source>
</evidence>
<feature type="transmembrane region" description="Helical" evidence="6">
    <location>
        <begin position="236"/>
        <end position="255"/>
    </location>
</feature>
<evidence type="ECO:0000256" key="2">
    <source>
        <dbReference type="ARBA" id="ARBA00007362"/>
    </source>
</evidence>
<dbReference type="AlphaFoldDB" id="A0A545U629"/>
<comment type="subcellular location">
    <subcellularLocation>
        <location evidence="1">Membrane</location>
        <topology evidence="1">Multi-pass membrane protein</topology>
    </subcellularLocation>
</comment>
<feature type="transmembrane region" description="Helical" evidence="6">
    <location>
        <begin position="179"/>
        <end position="201"/>
    </location>
</feature>
<accession>A0A545U629</accession>
<dbReference type="InterPro" id="IPR000620">
    <property type="entry name" value="EamA_dom"/>
</dbReference>